<reference evidence="2" key="1">
    <citation type="journal article" date="2019" name="Int. J. Syst. Evol. Microbiol.">
        <title>The Global Catalogue of Microorganisms (GCM) 10K type strain sequencing project: providing services to taxonomists for standard genome sequencing and annotation.</title>
        <authorList>
            <consortium name="The Broad Institute Genomics Platform"/>
            <consortium name="The Broad Institute Genome Sequencing Center for Infectious Disease"/>
            <person name="Wu L."/>
            <person name="Ma J."/>
        </authorList>
    </citation>
    <scope>NUCLEOTIDE SEQUENCE [LARGE SCALE GENOMIC DNA]</scope>
    <source>
        <strain evidence="2">CCUG 52537</strain>
    </source>
</reference>
<sequence length="309" mass="35564">MSELSDLETLVLDFFLTSARNGRFNGVRAADAIARHTQTGSFQELLAQLIEGGSIECVFARRDVNPHIKRLPILPKDKQIEWVKIESLDSYCLYPSPALLAEKISPIELADRPFSRALLLGEAQLAFATFELGVLGRYRNDPRFVVQFHDYMGDMCISGEYYDSIKVPDRDKISVESFGLGLNADLIPHIIVFYRYLADLTPEHQQYWNSFVADHVPMCEPYFQSAVIGDWWENRSIRYAIQEEMRLINEMANAAFSKRLFRNEMTDDLSFDLSAFLVPSSDNFSSFIHSWDKLLSDNIEKDFFETRLI</sequence>
<accession>A0ABW3C7D2</accession>
<dbReference type="Proteomes" id="UP001597124">
    <property type="component" value="Unassembled WGS sequence"/>
</dbReference>
<dbReference type="RefSeq" id="WP_381492863.1">
    <property type="nucleotide sequence ID" value="NZ_JBHTIK010000012.1"/>
</dbReference>
<comment type="caution">
    <text evidence="1">The sequence shown here is derived from an EMBL/GenBank/DDBJ whole genome shotgun (WGS) entry which is preliminary data.</text>
</comment>
<organism evidence="1 2">
    <name type="scientific">Sphingosinicella xenopeptidilytica</name>
    <dbReference type="NCBI Taxonomy" id="364098"/>
    <lineage>
        <taxon>Bacteria</taxon>
        <taxon>Pseudomonadati</taxon>
        <taxon>Pseudomonadota</taxon>
        <taxon>Alphaproteobacteria</taxon>
        <taxon>Sphingomonadales</taxon>
        <taxon>Sphingosinicellaceae</taxon>
        <taxon>Sphingosinicella</taxon>
    </lineage>
</organism>
<proteinExistence type="predicted"/>
<gene>
    <name evidence="1" type="ORF">ACFQ00_15690</name>
</gene>
<dbReference type="EMBL" id="JBHTIK010000012">
    <property type="protein sequence ID" value="MFD0849777.1"/>
    <property type="molecule type" value="Genomic_DNA"/>
</dbReference>
<protein>
    <submittedName>
        <fullName evidence="1">Uncharacterized protein</fullName>
    </submittedName>
</protein>
<evidence type="ECO:0000313" key="2">
    <source>
        <dbReference type="Proteomes" id="UP001597124"/>
    </source>
</evidence>
<evidence type="ECO:0000313" key="1">
    <source>
        <dbReference type="EMBL" id="MFD0849777.1"/>
    </source>
</evidence>
<name>A0ABW3C7D2_SPHXN</name>
<keyword evidence="2" id="KW-1185">Reference proteome</keyword>